<evidence type="ECO:0000313" key="2">
    <source>
        <dbReference type="Proteomes" id="UP001371456"/>
    </source>
</evidence>
<name>A0AAN8YP92_SOLBU</name>
<gene>
    <name evidence="1" type="ORF">RDI58_009503</name>
</gene>
<evidence type="ECO:0000313" key="1">
    <source>
        <dbReference type="EMBL" id="KAK6796048.1"/>
    </source>
</evidence>
<sequence length="11" mass="1337">MIKKKSLDEMN</sequence>
<comment type="caution">
    <text evidence="1">The sequence shown here is derived from an EMBL/GenBank/DDBJ whole genome shotgun (WGS) entry which is preliminary data.</text>
</comment>
<accession>A0AAN8YP92</accession>
<keyword evidence="2" id="KW-1185">Reference proteome</keyword>
<dbReference type="EMBL" id="JBANQN010000003">
    <property type="protein sequence ID" value="KAK6796048.1"/>
    <property type="molecule type" value="Genomic_DNA"/>
</dbReference>
<protein>
    <submittedName>
        <fullName evidence="1">Uncharacterized protein</fullName>
    </submittedName>
</protein>
<reference evidence="1 2" key="1">
    <citation type="submission" date="2024-02" db="EMBL/GenBank/DDBJ databases">
        <title>de novo genome assembly of Solanum bulbocastanum strain 11H21.</title>
        <authorList>
            <person name="Hosaka A.J."/>
        </authorList>
    </citation>
    <scope>NUCLEOTIDE SEQUENCE [LARGE SCALE GENOMIC DNA]</scope>
    <source>
        <tissue evidence="1">Young leaves</tissue>
    </source>
</reference>
<organism evidence="1 2">
    <name type="scientific">Solanum bulbocastanum</name>
    <name type="common">Wild potato</name>
    <dbReference type="NCBI Taxonomy" id="147425"/>
    <lineage>
        <taxon>Eukaryota</taxon>
        <taxon>Viridiplantae</taxon>
        <taxon>Streptophyta</taxon>
        <taxon>Embryophyta</taxon>
        <taxon>Tracheophyta</taxon>
        <taxon>Spermatophyta</taxon>
        <taxon>Magnoliopsida</taxon>
        <taxon>eudicotyledons</taxon>
        <taxon>Gunneridae</taxon>
        <taxon>Pentapetalae</taxon>
        <taxon>asterids</taxon>
        <taxon>lamiids</taxon>
        <taxon>Solanales</taxon>
        <taxon>Solanaceae</taxon>
        <taxon>Solanoideae</taxon>
        <taxon>Solaneae</taxon>
        <taxon>Solanum</taxon>
    </lineage>
</organism>
<dbReference type="Proteomes" id="UP001371456">
    <property type="component" value="Unassembled WGS sequence"/>
</dbReference>
<proteinExistence type="predicted"/>